<dbReference type="PANTHER" id="PTHR13353:SF5">
    <property type="entry name" value="TRANSMEMBRANE PROTEIN 19"/>
    <property type="match status" value="1"/>
</dbReference>
<evidence type="ECO:0000256" key="2">
    <source>
        <dbReference type="ARBA" id="ARBA00009012"/>
    </source>
</evidence>
<feature type="transmembrane region" description="Helical" evidence="6">
    <location>
        <begin position="176"/>
        <end position="209"/>
    </location>
</feature>
<accession>A0A343TEZ9</accession>
<dbReference type="AlphaFoldDB" id="A0A343TEZ9"/>
<evidence type="ECO:0000256" key="6">
    <source>
        <dbReference type="SAM" id="Phobius"/>
    </source>
</evidence>
<feature type="transmembrane region" description="Helical" evidence="6">
    <location>
        <begin position="360"/>
        <end position="381"/>
    </location>
</feature>
<gene>
    <name evidence="7" type="ORF">AArcSl_0013</name>
</gene>
<reference evidence="8" key="1">
    <citation type="submission" date="2017-11" db="EMBL/GenBank/DDBJ databases">
        <title>Phenotypic and genomic properties of facultatively anaerobic sulfur-reducing natronoarchaea from hypersaline soda lakes.</title>
        <authorList>
            <person name="Sorokin D.Y."/>
            <person name="Kublanov I.V."/>
            <person name="Roman P."/>
            <person name="Sinninghe Damste J.S."/>
            <person name="Golyshin P.N."/>
            <person name="Rojo D."/>
            <person name="Ciordia S."/>
            <person name="Mena M.D.C."/>
            <person name="Ferrer M."/>
            <person name="Messina E."/>
            <person name="Smedile F."/>
            <person name="La Spada G."/>
            <person name="La Cono V."/>
            <person name="Yakimov M.M."/>
        </authorList>
    </citation>
    <scope>NUCLEOTIDE SEQUENCE [LARGE SCALE GENOMIC DNA]</scope>
    <source>
        <strain evidence="8">AArc-Sl</strain>
    </source>
</reference>
<feature type="transmembrane region" description="Helical" evidence="6">
    <location>
        <begin position="229"/>
        <end position="256"/>
    </location>
</feature>
<evidence type="ECO:0000313" key="8">
    <source>
        <dbReference type="Proteomes" id="UP000263012"/>
    </source>
</evidence>
<feature type="transmembrane region" description="Helical" evidence="6">
    <location>
        <begin position="63"/>
        <end position="85"/>
    </location>
</feature>
<organism evidence="7 8">
    <name type="scientific">Halalkaliarchaeum desulfuricum</name>
    <dbReference type="NCBI Taxonomy" id="2055893"/>
    <lineage>
        <taxon>Archaea</taxon>
        <taxon>Methanobacteriati</taxon>
        <taxon>Methanobacteriota</taxon>
        <taxon>Stenosarchaea group</taxon>
        <taxon>Halobacteria</taxon>
        <taxon>Halobacteriales</taxon>
        <taxon>Haloferacaceae</taxon>
        <taxon>Halalkaliarchaeum</taxon>
    </lineage>
</organism>
<dbReference type="Proteomes" id="UP000263012">
    <property type="component" value="Chromosome"/>
</dbReference>
<keyword evidence="4 6" id="KW-1133">Transmembrane helix</keyword>
<evidence type="ECO:0000256" key="1">
    <source>
        <dbReference type="ARBA" id="ARBA00004141"/>
    </source>
</evidence>
<evidence type="ECO:0000256" key="5">
    <source>
        <dbReference type="ARBA" id="ARBA00023136"/>
    </source>
</evidence>
<evidence type="ECO:0008006" key="9">
    <source>
        <dbReference type="Google" id="ProtNLM"/>
    </source>
</evidence>
<feature type="transmembrane region" description="Helical" evidence="6">
    <location>
        <begin position="151"/>
        <end position="169"/>
    </location>
</feature>
<dbReference type="OrthoDB" id="28948at2157"/>
<comment type="subcellular location">
    <subcellularLocation>
        <location evidence="1">Membrane</location>
        <topology evidence="1">Multi-pass membrane protein</topology>
    </subcellularLocation>
</comment>
<keyword evidence="5 6" id="KW-0472">Membrane</keyword>
<proteinExistence type="inferred from homology"/>
<feature type="transmembrane region" description="Helical" evidence="6">
    <location>
        <begin position="117"/>
        <end position="139"/>
    </location>
</feature>
<dbReference type="PANTHER" id="PTHR13353">
    <property type="entry name" value="TRANSMEMBRANE PROTEIN 19"/>
    <property type="match status" value="1"/>
</dbReference>
<protein>
    <recommendedName>
        <fullName evidence="9">DUF92 domain-containing protein</fullName>
    </recommendedName>
</protein>
<dbReference type="InterPro" id="IPR002794">
    <property type="entry name" value="DUF92_TMEM19"/>
</dbReference>
<feature type="transmembrane region" description="Helical" evidence="6">
    <location>
        <begin position="91"/>
        <end position="110"/>
    </location>
</feature>
<evidence type="ECO:0000313" key="7">
    <source>
        <dbReference type="EMBL" id="AUX07671.1"/>
    </source>
</evidence>
<name>A0A343TEZ9_9EURY</name>
<keyword evidence="8" id="KW-1185">Reference proteome</keyword>
<dbReference type="Pfam" id="PF01940">
    <property type="entry name" value="DUF92"/>
    <property type="match status" value="1"/>
</dbReference>
<evidence type="ECO:0000256" key="4">
    <source>
        <dbReference type="ARBA" id="ARBA00022989"/>
    </source>
</evidence>
<comment type="similarity">
    <text evidence="2">Belongs to the TMEM19 family.</text>
</comment>
<dbReference type="EMBL" id="CP025066">
    <property type="protein sequence ID" value="AUX07671.1"/>
    <property type="molecule type" value="Genomic_DNA"/>
</dbReference>
<dbReference type="KEGG" id="hdf:AArcSl_0013"/>
<feature type="transmembrane region" description="Helical" evidence="6">
    <location>
        <begin position="420"/>
        <end position="438"/>
    </location>
</feature>
<keyword evidence="3 6" id="KW-0812">Transmembrane</keyword>
<dbReference type="RefSeq" id="WP_119813525.1">
    <property type="nucleotide sequence ID" value="NZ_CP025066.1"/>
</dbReference>
<dbReference type="GO" id="GO:0016020">
    <property type="term" value="C:membrane"/>
    <property type="evidence" value="ECO:0007669"/>
    <property type="project" value="UniProtKB-SubCell"/>
</dbReference>
<dbReference type="GeneID" id="37876350"/>
<feature type="transmembrane region" description="Helical" evidence="6">
    <location>
        <begin position="387"/>
        <end position="408"/>
    </location>
</feature>
<sequence>MTNRLRRAGGFAAVSTLALAAPELGQAAAVPFAAIAVLAAFVVDDGPLFELFARPNDHREGRLYGLAGFSLAAAGLAVFATIPTVPMSESVFAAAVIVVGFGNLGRALVAELSTEEFLGVAGFVAVGCLAATAAQLIVATQLPEPLDLSRFAFLGAVAALVAALLRSMLFPRDDPLVVLSVGLVLWLFAELVLAVSPILVGAGLAITVVLGYVSYALGTASVPGMLTGVLLGLLAVVLGGVGWFLALMAFFAIGGLSSKYRYEEKKARGVAEENEGARGTGNVLANSAVALAAVLGFAATAHGDVPAWPLALAFAGSVSTALGDTLSSEIGGLYDEPRLVTTLEPVEPGTDGAITWQGELAGLSGAAIVAAIAAVSMPLGFQPIVGAGIVLAAGFVGMTVDSLLGAAVEGDLLGNQAVNFAATLAGAIAAVGFGVLLAW</sequence>
<evidence type="ECO:0000256" key="3">
    <source>
        <dbReference type="ARBA" id="ARBA00022692"/>
    </source>
</evidence>